<dbReference type="SUPFAM" id="SSF53474">
    <property type="entry name" value="alpha/beta-Hydrolases"/>
    <property type="match status" value="1"/>
</dbReference>
<dbReference type="Gene3D" id="3.40.50.1820">
    <property type="entry name" value="alpha/beta hydrolase"/>
    <property type="match status" value="1"/>
</dbReference>
<organism evidence="2 3">
    <name type="scientific">Sphingobacterium yanglingense</name>
    <dbReference type="NCBI Taxonomy" id="1437280"/>
    <lineage>
        <taxon>Bacteria</taxon>
        <taxon>Pseudomonadati</taxon>
        <taxon>Bacteroidota</taxon>
        <taxon>Sphingobacteriia</taxon>
        <taxon>Sphingobacteriales</taxon>
        <taxon>Sphingobacteriaceae</taxon>
        <taxon>Sphingobacterium</taxon>
    </lineage>
</organism>
<keyword evidence="3" id="KW-1185">Reference proteome</keyword>
<dbReference type="InterPro" id="IPR000073">
    <property type="entry name" value="AB_hydrolase_1"/>
</dbReference>
<dbReference type="InterPro" id="IPR029058">
    <property type="entry name" value="AB_hydrolase_fold"/>
</dbReference>
<proteinExistence type="predicted"/>
<comment type="caution">
    <text evidence="2">The sequence shown here is derived from an EMBL/GenBank/DDBJ whole genome shotgun (WGS) entry which is preliminary data.</text>
</comment>
<evidence type="ECO:0000313" key="3">
    <source>
        <dbReference type="Proteomes" id="UP000295292"/>
    </source>
</evidence>
<protein>
    <submittedName>
        <fullName evidence="2">Pimeloyl-ACP methyl ester carboxylesterase</fullName>
    </submittedName>
</protein>
<dbReference type="OrthoDB" id="659408at2"/>
<dbReference type="Pfam" id="PF12697">
    <property type="entry name" value="Abhydrolase_6"/>
    <property type="match status" value="1"/>
</dbReference>
<sequence length="214" mass="24666">MKKIYILSGLGVDSRVFAKMDLSMYDVTHIEWIPPRLKESMVSYAKRIAEMIKDKNPIIIGLSFGGMVAMEIAKIVDVHKIILLASAKGYRELPRFNRFFGNLNLHRLLPESVLKHHSRFIDYLFGASSPEESLMLKQILADTDPVFLKWAIDQIIHWRNDIVPENVIHIHGDKDHIIPIKNVRPTHIIKNAGHFMTISHAKEVETMLRNVLRD</sequence>
<evidence type="ECO:0000259" key="1">
    <source>
        <dbReference type="Pfam" id="PF12697"/>
    </source>
</evidence>
<dbReference type="Proteomes" id="UP000295292">
    <property type="component" value="Unassembled WGS sequence"/>
</dbReference>
<evidence type="ECO:0000313" key="2">
    <source>
        <dbReference type="EMBL" id="TDQ79061.1"/>
    </source>
</evidence>
<gene>
    <name evidence="2" type="ORF">CLV99_0492</name>
</gene>
<name>A0A4R6WLW0_9SPHI</name>
<dbReference type="RefSeq" id="WP_133582878.1">
    <property type="nucleotide sequence ID" value="NZ_SNYV01000011.1"/>
</dbReference>
<dbReference type="AlphaFoldDB" id="A0A4R6WLW0"/>
<accession>A0A4R6WLW0</accession>
<feature type="domain" description="AB hydrolase-1" evidence="1">
    <location>
        <begin position="50"/>
        <end position="204"/>
    </location>
</feature>
<dbReference type="EMBL" id="SNYV01000011">
    <property type="protein sequence ID" value="TDQ79061.1"/>
    <property type="molecule type" value="Genomic_DNA"/>
</dbReference>
<reference evidence="2 3" key="1">
    <citation type="submission" date="2019-03" db="EMBL/GenBank/DDBJ databases">
        <title>Genomic Encyclopedia of Archaeal and Bacterial Type Strains, Phase II (KMG-II): from individual species to whole genera.</title>
        <authorList>
            <person name="Goeker M."/>
        </authorList>
    </citation>
    <scope>NUCLEOTIDE SEQUENCE [LARGE SCALE GENOMIC DNA]</scope>
    <source>
        <strain evidence="2 3">DSM 28353</strain>
    </source>
</reference>